<keyword evidence="6" id="KW-1185">Reference proteome</keyword>
<reference evidence="5 6" key="4">
    <citation type="journal article" date="2009" name="Appl. Environ. Microbiol.">
        <title>Comparative genome-wide transcriptional profiling of Azorhizobium caulinodans ORS571 grown under free-living and symbiotic conditions.</title>
        <authorList>
            <person name="Tsukada S."/>
            <person name="Aono T."/>
            <person name="Akiba N."/>
            <person name="Lee KB."/>
            <person name="Liu CT."/>
            <person name="Toyazaki H."/>
            <person name="Oyaizu H."/>
        </authorList>
    </citation>
    <scope>NUCLEOTIDE SEQUENCE [LARGE SCALE GENOMIC DNA]</scope>
    <source>
        <strain evidence="6">ATCC 43989 / DSM 5975 / JCM 20966 / LMG 6465 / NBRC 14845 / NCIMB 13405 / ORS 571</strain>
    </source>
</reference>
<dbReference type="SUPFAM" id="SSF56235">
    <property type="entry name" value="N-terminal nucleophile aminohydrolases (Ntn hydrolases)"/>
    <property type="match status" value="1"/>
</dbReference>
<keyword evidence="2 5" id="KW-0378">Hydrolase</keyword>
<evidence type="ECO:0000313" key="5">
    <source>
        <dbReference type="EMBL" id="BAF86209.1"/>
    </source>
</evidence>
<comment type="similarity">
    <text evidence="1">Belongs to the peptidase C59 family.</text>
</comment>
<dbReference type="PANTHER" id="PTHR35527">
    <property type="entry name" value="CHOLOYLGLYCINE HYDROLASE"/>
    <property type="match status" value="1"/>
</dbReference>
<reference evidence="5 6" key="1">
    <citation type="journal article" date="2007" name="Appl. Environ. Microbiol.">
        <title>Rhizobial factors required for stem nodule maturation and maintenance in Sesbania rostrata-Azorhizobium caulinodans ORS571 symbiosis.</title>
        <authorList>
            <person name="Suzuki S."/>
            <person name="Aono T."/>
            <person name="Lee KB."/>
            <person name="Suzuki T."/>
            <person name="Liu CT."/>
            <person name="Miwa H."/>
            <person name="Wakao S."/>
            <person name="Iki T."/>
            <person name="Oyaizu H."/>
        </authorList>
    </citation>
    <scope>NUCLEOTIDE SEQUENCE [LARGE SCALE GENOMIC DNA]</scope>
    <source>
        <strain evidence="6">ATCC 43989 / DSM 5975 / JCM 20966 / LMG 6465 / NBRC 14845 / NCIMB 13405 / ORS 571</strain>
    </source>
</reference>
<feature type="chain" id="PRO_5002724493" evidence="3">
    <location>
        <begin position="28"/>
        <end position="372"/>
    </location>
</feature>
<dbReference type="EMBL" id="AP009384">
    <property type="protein sequence ID" value="BAF86209.1"/>
    <property type="molecule type" value="Genomic_DNA"/>
</dbReference>
<gene>
    <name evidence="5" type="ordered locus">AZC_0211</name>
</gene>
<feature type="signal peptide" evidence="3">
    <location>
        <begin position="1"/>
        <end position="27"/>
    </location>
</feature>
<dbReference type="GO" id="GO:0016787">
    <property type="term" value="F:hydrolase activity"/>
    <property type="evidence" value="ECO:0007669"/>
    <property type="project" value="UniProtKB-KW"/>
</dbReference>
<dbReference type="HOGENOM" id="CLU_045206_1_2_5"/>
<dbReference type="InterPro" id="IPR052193">
    <property type="entry name" value="Peptidase_C59"/>
</dbReference>
<feature type="domain" description="Choloylglycine hydrolase/NAAA C-terminal" evidence="4">
    <location>
        <begin position="28"/>
        <end position="325"/>
    </location>
</feature>
<dbReference type="InterPro" id="IPR029132">
    <property type="entry name" value="CBAH/NAAA_C"/>
</dbReference>
<sequence>MRTRRNPMLRTLTTALSLAAMMNAALACTAVDIVAADRTVIAGRTMEWAFDMKWTLVSRPKGFPVKLTAPKALNLPERTVEAKYALVGVSANIIPGGALVEGQNAAGLGMSGNFLPGFTTYQTVTPQDKNYVEVLSFGAWALGNFATIAEVKEALKTTKVWSDPSAASGPTAPLMHFVFTDRAGASIIVEYVEGELHIHDNVAHVLTNAPTYDWHLTNLRNYLNLSTVGVEQRQIGNVDVTALGQGGGLVGLPGDYTPPSRFVRASALRHGMTPPKDGAEAVQAVVHVLNTVDIPVGVAQSRLPNGQLVSDYTQWVSIKDLTNNRLQIADYAHRTSYLTIDLAPLFALDKPAERLITDLPYPAGVGADVLKP</sequence>
<evidence type="ECO:0000313" key="6">
    <source>
        <dbReference type="Proteomes" id="UP000000270"/>
    </source>
</evidence>
<dbReference type="Gene3D" id="3.60.60.10">
    <property type="entry name" value="Penicillin V Acylase, Chain A"/>
    <property type="match status" value="1"/>
</dbReference>
<proteinExistence type="inferred from homology"/>
<dbReference type="eggNOG" id="COG3049">
    <property type="taxonomic scope" value="Bacteria"/>
</dbReference>
<name>A8IIX2_AZOC5</name>
<reference evidence="6" key="2">
    <citation type="submission" date="2007-04" db="EMBL/GenBank/DDBJ databases">
        <title>Complete genome sequence of the nitrogen-fixing bacterium Azorhizobium caulinodans ORS571.</title>
        <authorList>
            <person name="Lee K.B."/>
            <person name="Backer P.D."/>
            <person name="Aono T."/>
            <person name="Liu C.T."/>
            <person name="Suzuki S."/>
            <person name="Suzuki T."/>
            <person name="Kaneko T."/>
            <person name="Yamada M."/>
            <person name="Tabata S."/>
            <person name="Kupfer D.M."/>
            <person name="Najar F.Z."/>
            <person name="Wiley G.B."/>
            <person name="Roe B."/>
            <person name="Binnewies T."/>
            <person name="Ussery D."/>
            <person name="Vereecke D."/>
            <person name="Gevers D."/>
            <person name="Holsters M."/>
            <person name="Oyaizu H."/>
        </authorList>
    </citation>
    <scope>NUCLEOTIDE SEQUENCE [LARGE SCALE GENOMIC DNA]</scope>
    <source>
        <strain evidence="6">ATCC 43989 / DSM 5975 / JCM 20966 / LMG 6465 / NBRC 14845 / NCIMB 13405 / ORS 571</strain>
    </source>
</reference>
<dbReference type="MEROPS" id="C59.001"/>
<dbReference type="InterPro" id="IPR029055">
    <property type="entry name" value="Ntn_hydrolases_N"/>
</dbReference>
<reference evidence="5 6" key="6">
    <citation type="journal article" date="2011" name="Appl. Environ. Microbiol.">
        <title>Involvement of the azorhizobial chromosome partition gene (parA) in the onset of bacteroid differentiation during Sesbania rostrata stem nodule development.</title>
        <authorList>
            <person name="Liu CT."/>
            <person name="Lee KB."/>
            <person name="Wang YS."/>
            <person name="Peng MH."/>
            <person name="Lee KT."/>
            <person name="Suzuki S."/>
            <person name="Suzuki T."/>
            <person name="Oyaizu H."/>
        </authorList>
    </citation>
    <scope>NUCLEOTIDE SEQUENCE [LARGE SCALE GENOMIC DNA]</scope>
    <source>
        <strain evidence="6">ATCC 43989 / DSM 5975 / JCM 20966 / LMG 6465 / NBRC 14845 / NCIMB 13405 / ORS 571</strain>
    </source>
</reference>
<dbReference type="CDD" id="cd00542">
    <property type="entry name" value="Ntn_PVA"/>
    <property type="match status" value="1"/>
</dbReference>
<keyword evidence="3" id="KW-0732">Signal</keyword>
<reference evidence="5 6" key="3">
    <citation type="journal article" date="2008" name="BMC Genomics">
        <title>The genome of the versatile nitrogen fixer Azorhizobium caulinodans ORS571.</title>
        <authorList>
            <person name="Lee KB."/>
            <person name="Backer P.D."/>
            <person name="Aono T."/>
            <person name="Liu CT."/>
            <person name="Suzuki S."/>
            <person name="Suzuki T."/>
            <person name="Kaneko T."/>
            <person name="Yamada M."/>
            <person name="Tabata S."/>
            <person name="Kupfer D.M."/>
            <person name="Najar F.Z."/>
            <person name="Wiley G.B."/>
            <person name="Roe B."/>
            <person name="Binnewies T.T."/>
            <person name="Ussery D.W."/>
            <person name="D'Haeze W."/>
            <person name="Herder J.D."/>
            <person name="Gevers D."/>
            <person name="Vereecke D."/>
            <person name="Holsters M."/>
            <person name="Oyaizu H."/>
        </authorList>
    </citation>
    <scope>NUCLEOTIDE SEQUENCE [LARGE SCALE GENOMIC DNA]</scope>
    <source>
        <strain evidence="6">ATCC 43989 / DSM 5975 / JCM 20966 / LMG 6465 / NBRC 14845 / NCIMB 13405 / ORS 571</strain>
    </source>
</reference>
<dbReference type="KEGG" id="azc:AZC_0211"/>
<reference evidence="5 6" key="5">
    <citation type="journal article" date="2010" name="Appl. Environ. Microbiol.">
        <title>phrR-like gene praR of Azorhizobium caulinodans ORS571 is essential for symbiosis with Sesbania rostrata and is involved in expression of reb genes.</title>
        <authorList>
            <person name="Akiba N."/>
            <person name="Aono T."/>
            <person name="Toyazaki H."/>
            <person name="Sato S."/>
            <person name="Oyaizu H."/>
        </authorList>
    </citation>
    <scope>NUCLEOTIDE SEQUENCE [LARGE SCALE GENOMIC DNA]</scope>
    <source>
        <strain evidence="6">ATCC 43989 / DSM 5975 / JCM 20966 / LMG 6465 / NBRC 14845 / NCIMB 13405 / ORS 571</strain>
    </source>
</reference>
<dbReference type="AlphaFoldDB" id="A8IIX2"/>
<organism evidence="5 6">
    <name type="scientific">Azorhizobium caulinodans (strain ATCC 43989 / DSM 5975 / JCM 20966 / LMG 6465 / NBRC 14845 / NCIMB 13405 / ORS 571)</name>
    <dbReference type="NCBI Taxonomy" id="438753"/>
    <lineage>
        <taxon>Bacteria</taxon>
        <taxon>Pseudomonadati</taxon>
        <taxon>Pseudomonadota</taxon>
        <taxon>Alphaproteobacteria</taxon>
        <taxon>Hyphomicrobiales</taxon>
        <taxon>Xanthobacteraceae</taxon>
        <taxon>Azorhizobium</taxon>
    </lineage>
</organism>
<dbReference type="PANTHER" id="PTHR35527:SF2">
    <property type="entry name" value="HYDROLASE"/>
    <property type="match status" value="1"/>
</dbReference>
<evidence type="ECO:0000256" key="1">
    <source>
        <dbReference type="ARBA" id="ARBA00006625"/>
    </source>
</evidence>
<evidence type="ECO:0000259" key="4">
    <source>
        <dbReference type="Pfam" id="PF02275"/>
    </source>
</evidence>
<protein>
    <submittedName>
        <fullName evidence="5">Choloylglycine hydrolase family protein</fullName>
    </submittedName>
</protein>
<evidence type="ECO:0000256" key="3">
    <source>
        <dbReference type="SAM" id="SignalP"/>
    </source>
</evidence>
<accession>A8IIX2</accession>
<dbReference type="Pfam" id="PF02275">
    <property type="entry name" value="CBAH"/>
    <property type="match status" value="1"/>
</dbReference>
<dbReference type="Proteomes" id="UP000000270">
    <property type="component" value="Chromosome"/>
</dbReference>
<dbReference type="PROSITE" id="PS51257">
    <property type="entry name" value="PROKAR_LIPOPROTEIN"/>
    <property type="match status" value="1"/>
</dbReference>
<dbReference type="STRING" id="438753.AZC_0211"/>
<evidence type="ECO:0000256" key="2">
    <source>
        <dbReference type="ARBA" id="ARBA00022801"/>
    </source>
</evidence>